<dbReference type="EMBL" id="LT629770">
    <property type="protein sequence ID" value="SDR72336.1"/>
    <property type="molecule type" value="Genomic_DNA"/>
</dbReference>
<evidence type="ECO:0000313" key="1">
    <source>
        <dbReference type="EMBL" id="SDR70402.1"/>
    </source>
</evidence>
<name>A0A1H1LCV8_9MICO</name>
<dbReference type="Proteomes" id="UP000182126">
    <property type="component" value="Chromosome I"/>
</dbReference>
<proteinExistence type="predicted"/>
<reference evidence="2 3" key="1">
    <citation type="submission" date="2016-10" db="EMBL/GenBank/DDBJ databases">
        <authorList>
            <person name="de Groot N.N."/>
        </authorList>
    </citation>
    <scope>NUCLEOTIDE SEQUENCE [LARGE SCALE GENOMIC DNA]</scope>
    <source>
        <strain evidence="2 3">DSM 15019</strain>
    </source>
</reference>
<dbReference type="EMBL" id="LT629770">
    <property type="protein sequence ID" value="SDR70402.1"/>
    <property type="molecule type" value="Genomic_DNA"/>
</dbReference>
<accession>A0A1H1LCV8</accession>
<gene>
    <name evidence="1" type="ORF">SAMN04489809_0007</name>
    <name evidence="2" type="ORF">SAMN04489809_0083</name>
</gene>
<sequence>MAEAKKYAHRVTATMIVAKVPGAQGGEVYLRQGRVLPASVTADEVKRLSTLGLIEKFEIDTADGESADSSSK</sequence>
<protein>
    <submittedName>
        <fullName evidence="2">Uncharacterized protein</fullName>
    </submittedName>
</protein>
<evidence type="ECO:0000313" key="2">
    <source>
        <dbReference type="EMBL" id="SDR72336.1"/>
    </source>
</evidence>
<dbReference type="RefSeq" id="WP_060921019.1">
    <property type="nucleotide sequence ID" value="NZ_LT629770.1"/>
</dbReference>
<dbReference type="AlphaFoldDB" id="A0A1H1LCV8"/>
<organism evidence="2 3">
    <name type="scientific">Microbacterium paraoxydans</name>
    <dbReference type="NCBI Taxonomy" id="199592"/>
    <lineage>
        <taxon>Bacteria</taxon>
        <taxon>Bacillati</taxon>
        <taxon>Actinomycetota</taxon>
        <taxon>Actinomycetes</taxon>
        <taxon>Micrococcales</taxon>
        <taxon>Microbacteriaceae</taxon>
        <taxon>Microbacterium</taxon>
    </lineage>
</organism>
<evidence type="ECO:0000313" key="3">
    <source>
        <dbReference type="Proteomes" id="UP000182126"/>
    </source>
</evidence>
<dbReference type="GeneID" id="36299562"/>